<proteinExistence type="predicted"/>
<keyword evidence="2" id="KW-1185">Reference proteome</keyword>
<name>A0A1Y2S8Z7_9GAMM</name>
<organism evidence="1 2">
    <name type="scientific">Xenorhabdus vietnamensis</name>
    <dbReference type="NCBI Taxonomy" id="351656"/>
    <lineage>
        <taxon>Bacteria</taxon>
        <taxon>Pseudomonadati</taxon>
        <taxon>Pseudomonadota</taxon>
        <taxon>Gammaproteobacteria</taxon>
        <taxon>Enterobacterales</taxon>
        <taxon>Morganellaceae</taxon>
        <taxon>Xenorhabdus</taxon>
    </lineage>
</organism>
<comment type="caution">
    <text evidence="1">The sequence shown here is derived from an EMBL/GenBank/DDBJ whole genome shotgun (WGS) entry which is preliminary data.</text>
</comment>
<reference evidence="1 2" key="1">
    <citation type="submission" date="2016-10" db="EMBL/GenBank/DDBJ databases">
        <title>Systematic genetic and metabolomic analysis of Xenorhabdus and Photorhabdus spp., highlights the requirements for a dual symbiotic and pathogenic life style.</title>
        <authorList>
            <person name="Tobias N.J."/>
            <person name="Wolff H."/>
            <person name="Djahanschiri B."/>
            <person name="Pidot S.J."/>
            <person name="Stinear T.P."/>
            <person name="Ebersberger I."/>
            <person name="Bode H.B."/>
        </authorList>
    </citation>
    <scope>NUCLEOTIDE SEQUENCE [LARGE SCALE GENOMIC DNA]</scope>
    <source>
        <strain evidence="1 2">DSM 22392</strain>
    </source>
</reference>
<sequence>MEKRPLMAEKYITISIIIVFSTNEVMEIDCVLNFGTEDNDIISALLLNVIFNSLLKHYDFYKEDNMQGT</sequence>
<protein>
    <submittedName>
        <fullName evidence="1">Regulator of RpoS</fullName>
    </submittedName>
</protein>
<dbReference type="Proteomes" id="UP000194350">
    <property type="component" value="Unassembled WGS sequence"/>
</dbReference>
<dbReference type="EMBL" id="MUBJ01000019">
    <property type="protein sequence ID" value="OTA15134.1"/>
    <property type="molecule type" value="Genomic_DNA"/>
</dbReference>
<evidence type="ECO:0000313" key="1">
    <source>
        <dbReference type="EMBL" id="OTA15134.1"/>
    </source>
</evidence>
<accession>A0A1Y2S8Z7</accession>
<gene>
    <name evidence="1" type="primary">rssB</name>
    <name evidence="1" type="ORF">Xvie_03079</name>
</gene>
<dbReference type="STRING" id="351656.Xvie_03079"/>
<evidence type="ECO:0000313" key="2">
    <source>
        <dbReference type="Proteomes" id="UP000194350"/>
    </source>
</evidence>
<dbReference type="AlphaFoldDB" id="A0A1Y2S8Z7"/>